<dbReference type="OrthoDB" id="5517693at2"/>
<keyword evidence="2" id="KW-1185">Reference proteome</keyword>
<organism evidence="1 2">
    <name type="scientific">Geodermatophilus nigrescens</name>
    <dbReference type="NCBI Taxonomy" id="1070870"/>
    <lineage>
        <taxon>Bacteria</taxon>
        <taxon>Bacillati</taxon>
        <taxon>Actinomycetota</taxon>
        <taxon>Actinomycetes</taxon>
        <taxon>Geodermatophilales</taxon>
        <taxon>Geodermatophilaceae</taxon>
        <taxon>Geodermatophilus</taxon>
    </lineage>
</organism>
<name>A0A1M5M1R9_9ACTN</name>
<proteinExistence type="predicted"/>
<protein>
    <submittedName>
        <fullName evidence="1">Transcriptional regulator, AbiEi antitoxin, Type IV TA system</fullName>
    </submittedName>
</protein>
<dbReference type="EMBL" id="FQVX01000003">
    <property type="protein sequence ID" value="SHG71257.1"/>
    <property type="molecule type" value="Genomic_DNA"/>
</dbReference>
<dbReference type="STRING" id="1070870.SAMN05444351_3009"/>
<gene>
    <name evidence="1" type="ORF">SAMN05444351_3009</name>
</gene>
<dbReference type="Proteomes" id="UP000184471">
    <property type="component" value="Unassembled WGS sequence"/>
</dbReference>
<accession>A0A1M5M1R9</accession>
<evidence type="ECO:0000313" key="2">
    <source>
        <dbReference type="Proteomes" id="UP000184471"/>
    </source>
</evidence>
<dbReference type="AlphaFoldDB" id="A0A1M5M1R9"/>
<sequence length="342" mass="36890">MHPELARVAEPRSGVFTAREAVAAGYRPDEIRAELSARRWCRLRRGVYIQARDLRDAEGDDRRRHAVDCFAVLASLGAGPVVSHASAARLHGVVLPRDAEAVVRLTDEGQWRRGRGYVVARASLAAAEVGSVHGLPVTTPARTLVDCAREWDLTDSVIAMDAALHGRLVGPADLRAAVLRATHWLGIGDAARALGLADGRAESPLETRGRLALLAAGLPAPDLQAEVHGPRGFVARVDGWYEEAAVAVEFDGRVKYSEPHGGRDPGEVLWREKRREDQLRELGIRVVRLTQADVGPGARADLRARLTALLAAPFDGVRRFVVVHRPAGRPAEADDAGARPAS</sequence>
<dbReference type="RefSeq" id="WP_073421031.1">
    <property type="nucleotide sequence ID" value="NZ_FQVX01000003.1"/>
</dbReference>
<reference evidence="1 2" key="1">
    <citation type="submission" date="2016-11" db="EMBL/GenBank/DDBJ databases">
        <authorList>
            <person name="Jaros S."/>
            <person name="Januszkiewicz K."/>
            <person name="Wedrychowicz H."/>
        </authorList>
    </citation>
    <scope>NUCLEOTIDE SEQUENCE [LARGE SCALE GENOMIC DNA]</scope>
    <source>
        <strain evidence="1 2">DSM 45408</strain>
    </source>
</reference>
<evidence type="ECO:0000313" key="1">
    <source>
        <dbReference type="EMBL" id="SHG71257.1"/>
    </source>
</evidence>